<proteinExistence type="predicted"/>
<comment type="caution">
    <text evidence="2">The sequence shown here is derived from an EMBL/GenBank/DDBJ whole genome shotgun (WGS) entry which is preliminary data.</text>
</comment>
<dbReference type="AlphaFoldDB" id="A0A6I2UR82"/>
<evidence type="ECO:0000256" key="1">
    <source>
        <dbReference type="SAM" id="SignalP"/>
    </source>
</evidence>
<dbReference type="EMBL" id="VUNL01000005">
    <property type="protein sequence ID" value="MSV24718.1"/>
    <property type="molecule type" value="Genomic_DNA"/>
</dbReference>
<dbReference type="Proteomes" id="UP000430222">
    <property type="component" value="Unassembled WGS sequence"/>
</dbReference>
<protein>
    <submittedName>
        <fullName evidence="2">DUF4127 family protein</fullName>
    </submittedName>
</protein>
<evidence type="ECO:0000313" key="3">
    <source>
        <dbReference type="Proteomes" id="UP000430222"/>
    </source>
</evidence>
<gene>
    <name evidence="2" type="ORF">FYJ78_05875</name>
</gene>
<organism evidence="2 3">
    <name type="scientific">Selenomonas montiformis</name>
    <dbReference type="NCBI Taxonomy" id="2652285"/>
    <lineage>
        <taxon>Bacteria</taxon>
        <taxon>Bacillati</taxon>
        <taxon>Bacillota</taxon>
        <taxon>Negativicutes</taxon>
        <taxon>Selenomonadales</taxon>
        <taxon>Selenomonadaceae</taxon>
        <taxon>Selenomonas</taxon>
    </lineage>
</organism>
<dbReference type="InterPro" id="IPR025394">
    <property type="entry name" value="DUF4127"/>
</dbReference>
<feature type="chain" id="PRO_5038896516" evidence="1">
    <location>
        <begin position="29"/>
        <end position="535"/>
    </location>
</feature>
<accession>A0A6I2UR82</accession>
<dbReference type="Pfam" id="PF13552">
    <property type="entry name" value="DUF4127"/>
    <property type="match status" value="1"/>
</dbReference>
<keyword evidence="3" id="KW-1185">Reference proteome</keyword>
<sequence>MKGIKSIAVAVCMALLGWFAFSAGSVSAAAKGKLLFIPHDNRPISGEESADVVRAMGYEVIMPPQELLSGGTEKPGRPDALWAWAREHVRGAQAAVISSDAMIYGGLVPSRKHEIPEQVLSGRAAQFARLRQENPGMRLYAFGSLMRTPVNGAAAGQEEPPYYQEYGADLFRVSALEDKAETVGLDAEEKQELARRRQAVPADVRQDWLARRDKNLSVSRRMIDLTRQGVFSYFVIGKDDNAPLSQTHREGRMLEQYAAGLPETKFQLQTGIDEFGVLLLSRAVNDIERQIPFLYVRYNEGTGADTVPSYSDSRIGASVRAAVLAAGGMLVRSPERADLVMLVNTNKDGRTGEANVISPSEGTLLNDGQDRAATRAFVRMVKRYAEAGRPVGIADIAFANGADNALMRHLRDEGLLYRIRSYAGWNTATNSTGFAIGMGLLSTRMSDEACDRLLTRRYLEDWGYQANVRTGLAADLAQFRRPDVYANPGSYETGITARITSRMRQFAARNLPPYSGLDTLRAVLPWHRLFEVDFH</sequence>
<dbReference type="RefSeq" id="WP_154620479.1">
    <property type="nucleotide sequence ID" value="NZ_VUNL01000005.1"/>
</dbReference>
<name>A0A6I2UR82_9FIRM</name>
<feature type="signal peptide" evidence="1">
    <location>
        <begin position="1"/>
        <end position="28"/>
    </location>
</feature>
<reference evidence="2 3" key="1">
    <citation type="submission" date="2019-08" db="EMBL/GenBank/DDBJ databases">
        <title>In-depth cultivation of the pig gut microbiome towards novel bacterial diversity and tailored functional studies.</title>
        <authorList>
            <person name="Wylensek D."/>
            <person name="Hitch T.C.A."/>
            <person name="Clavel T."/>
        </authorList>
    </citation>
    <scope>NUCLEOTIDE SEQUENCE [LARGE SCALE GENOMIC DNA]</scope>
    <source>
        <strain evidence="3">WCA-380-WT-3B3</strain>
    </source>
</reference>
<evidence type="ECO:0000313" key="2">
    <source>
        <dbReference type="EMBL" id="MSV24718.1"/>
    </source>
</evidence>
<keyword evidence="1" id="KW-0732">Signal</keyword>